<dbReference type="Gene3D" id="2.20.200.10">
    <property type="entry name" value="Outer membrane efflux proteins (OEP)"/>
    <property type="match status" value="1"/>
</dbReference>
<dbReference type="InterPro" id="IPR010131">
    <property type="entry name" value="MdtP/NodT-like"/>
</dbReference>
<name>A0A1X0WEX4_9GAMM</name>
<evidence type="ECO:0000256" key="1">
    <source>
        <dbReference type="ARBA" id="ARBA00004459"/>
    </source>
</evidence>
<dbReference type="PANTHER" id="PTHR30203:SF33">
    <property type="entry name" value="BLR4455 PROTEIN"/>
    <property type="match status" value="1"/>
</dbReference>
<evidence type="ECO:0000256" key="3">
    <source>
        <dbReference type="RuleBase" id="RU362097"/>
    </source>
</evidence>
<keyword evidence="3 4" id="KW-0472">Membrane</keyword>
<keyword evidence="3" id="KW-0449">Lipoprotein</keyword>
<dbReference type="RefSeq" id="WP_017492014.1">
    <property type="nucleotide sequence ID" value="NZ_CAUQAZ010000011.1"/>
</dbReference>
<gene>
    <name evidence="5" type="ORF">BS640_11830</name>
</gene>
<keyword evidence="3" id="KW-1134">Transmembrane beta strand</keyword>
<dbReference type="STRING" id="1646377.BS640_11830"/>
<evidence type="ECO:0000313" key="6">
    <source>
        <dbReference type="Proteomes" id="UP000192536"/>
    </source>
</evidence>
<evidence type="ECO:0000313" key="5">
    <source>
        <dbReference type="EMBL" id="ORJ25301.1"/>
    </source>
</evidence>
<accession>A0A1X0WEX4</accession>
<reference evidence="5 6" key="1">
    <citation type="journal article" date="2017" name="Int. J. Syst. Evol. Microbiol.">
        <title>Rouxiella badensis sp. nov. and Rouxiella silvae sp. nov. isolated from peat bog soil in Germany and emendation of the genus description.</title>
        <authorList>
            <person name="Le Fleche-Mateos A."/>
            <person name="Kugler J.H."/>
            <person name="Hansen S.H."/>
            <person name="Syldatk C."/>
            <person name="Hausmann R."/>
            <person name="Lomprez F."/>
            <person name="Vandenbogaert M."/>
            <person name="Manuguerra J.C."/>
            <person name="Grimont P.A."/>
        </authorList>
    </citation>
    <scope>NUCLEOTIDE SEQUENCE [LARGE SCALE GENOMIC DNA]</scope>
    <source>
        <strain evidence="5 6">DSM 100043</strain>
    </source>
</reference>
<feature type="transmembrane region" description="Helical" evidence="4">
    <location>
        <begin position="21"/>
        <end position="41"/>
    </location>
</feature>
<dbReference type="SUPFAM" id="SSF56954">
    <property type="entry name" value="Outer membrane efflux proteins (OEP)"/>
    <property type="match status" value="1"/>
</dbReference>
<dbReference type="InterPro" id="IPR003423">
    <property type="entry name" value="OMP_efflux"/>
</dbReference>
<organism evidence="5 6">
    <name type="scientific">Rouxiella badensis</name>
    <dbReference type="NCBI Taxonomy" id="1646377"/>
    <lineage>
        <taxon>Bacteria</taxon>
        <taxon>Pseudomonadati</taxon>
        <taxon>Pseudomonadota</taxon>
        <taxon>Gammaproteobacteria</taxon>
        <taxon>Enterobacterales</taxon>
        <taxon>Yersiniaceae</taxon>
        <taxon>Rouxiella</taxon>
    </lineage>
</organism>
<keyword evidence="3" id="KW-0564">Palmitate</keyword>
<dbReference type="Gene3D" id="1.20.1600.10">
    <property type="entry name" value="Outer membrane efflux proteins (OEP)"/>
    <property type="match status" value="1"/>
</dbReference>
<comment type="subcellular location">
    <subcellularLocation>
        <location evidence="1 3">Cell outer membrane</location>
        <topology evidence="1 3">Lipid-anchor</topology>
    </subcellularLocation>
</comment>
<keyword evidence="4" id="KW-1133">Transmembrane helix</keyword>
<keyword evidence="6" id="KW-1185">Reference proteome</keyword>
<dbReference type="GO" id="GO:0009279">
    <property type="term" value="C:cell outer membrane"/>
    <property type="evidence" value="ECO:0007669"/>
    <property type="project" value="UniProtKB-SubCell"/>
</dbReference>
<evidence type="ECO:0000256" key="4">
    <source>
        <dbReference type="SAM" id="Phobius"/>
    </source>
</evidence>
<dbReference type="PANTHER" id="PTHR30203">
    <property type="entry name" value="OUTER MEMBRANE CATION EFFLUX PROTEIN"/>
    <property type="match status" value="1"/>
</dbReference>
<keyword evidence="3 4" id="KW-0812">Transmembrane</keyword>
<comment type="caution">
    <text evidence="5">The sequence shown here is derived from an EMBL/GenBank/DDBJ whole genome shotgun (WGS) entry which is preliminary data.</text>
</comment>
<comment type="similarity">
    <text evidence="2 3">Belongs to the outer membrane factor (OMF) (TC 1.B.17) family.</text>
</comment>
<protein>
    <submittedName>
        <fullName evidence="5">RND transporter</fullName>
    </submittedName>
</protein>
<dbReference type="AlphaFoldDB" id="A0A1X0WEX4"/>
<dbReference type="GO" id="GO:0015562">
    <property type="term" value="F:efflux transmembrane transporter activity"/>
    <property type="evidence" value="ECO:0007669"/>
    <property type="project" value="InterPro"/>
</dbReference>
<dbReference type="Proteomes" id="UP000192536">
    <property type="component" value="Unassembled WGS sequence"/>
</dbReference>
<sequence length="480" mass="51856">MNNSYLNKVKPVMTSPKAGSIAFRLAPLALALMVVGCAVGPDYHRPAVTMPTEFKEAKGWTAAAPKENQTKGDWWAVYQDPQLSSLMSQVQISNQNVAQYAAQYREAQALVTQARAELFPQVTATVDSTRSGTATTTSNQHSAELGASWELDIWGKLRRTEEEQKANAQASAADLANATLSAQSELAQDYFQLRVMDAQIALYEQSIQAYQRYLTVIQNQYTGGNTSRATLAQAQTQLESTKASALQLQWERAQLEHAIAILIGRPPAQFSLAAEPIKFTLPAIPAGLPSQLLQRRPDIAAAERTMASANAAVGVATAAYYPDITLSASGGFSSSVLHNLFSLPNRVWSLGPELSQTVLDFGATRGKVAEAAATYDADVASYRQTVLTAMGEVEDYLVELRVIDSQMVAQKNAADSAKESARVTYNQYQAGMIDYLDVATTENTSLTQQQSVLSLLSTQMVTSVKLIAALGGGWQAPDEK</sequence>
<dbReference type="Pfam" id="PF02321">
    <property type="entry name" value="OEP"/>
    <property type="match status" value="2"/>
</dbReference>
<dbReference type="GeneID" id="93568948"/>
<dbReference type="NCBIfam" id="TIGR01845">
    <property type="entry name" value="outer_NodT"/>
    <property type="match status" value="1"/>
</dbReference>
<evidence type="ECO:0000256" key="2">
    <source>
        <dbReference type="ARBA" id="ARBA00007613"/>
    </source>
</evidence>
<dbReference type="EMBL" id="MRWE01000017">
    <property type="protein sequence ID" value="ORJ25301.1"/>
    <property type="molecule type" value="Genomic_DNA"/>
</dbReference>
<proteinExistence type="inferred from homology"/>